<organism evidence="2 3">
    <name type="scientific">Araneus ventricosus</name>
    <name type="common">Orbweaver spider</name>
    <name type="synonym">Epeira ventricosa</name>
    <dbReference type="NCBI Taxonomy" id="182803"/>
    <lineage>
        <taxon>Eukaryota</taxon>
        <taxon>Metazoa</taxon>
        <taxon>Ecdysozoa</taxon>
        <taxon>Arthropoda</taxon>
        <taxon>Chelicerata</taxon>
        <taxon>Arachnida</taxon>
        <taxon>Araneae</taxon>
        <taxon>Araneomorphae</taxon>
        <taxon>Entelegynae</taxon>
        <taxon>Araneoidea</taxon>
        <taxon>Araneidae</taxon>
        <taxon>Araneus</taxon>
    </lineage>
</organism>
<feature type="compositionally biased region" description="Basic and acidic residues" evidence="1">
    <location>
        <begin position="49"/>
        <end position="66"/>
    </location>
</feature>
<reference evidence="2 3" key="1">
    <citation type="journal article" date="2019" name="Sci. Rep.">
        <title>Orb-weaving spider Araneus ventricosus genome elucidates the spidroin gene catalogue.</title>
        <authorList>
            <person name="Kono N."/>
            <person name="Nakamura H."/>
            <person name="Ohtoshi R."/>
            <person name="Moran D.A.P."/>
            <person name="Shinohara A."/>
            <person name="Yoshida Y."/>
            <person name="Fujiwara M."/>
            <person name="Mori M."/>
            <person name="Tomita M."/>
            <person name="Arakawa K."/>
        </authorList>
    </citation>
    <scope>NUCLEOTIDE SEQUENCE [LARGE SCALE GENOMIC DNA]</scope>
</reference>
<feature type="compositionally biased region" description="Basic and acidic residues" evidence="1">
    <location>
        <begin position="23"/>
        <end position="40"/>
    </location>
</feature>
<evidence type="ECO:0000313" key="2">
    <source>
        <dbReference type="EMBL" id="GBN94868.1"/>
    </source>
</evidence>
<name>A0A4Y2T2M9_ARAVE</name>
<dbReference type="AlphaFoldDB" id="A0A4Y2T2M9"/>
<comment type="caution">
    <text evidence="2">The sequence shown here is derived from an EMBL/GenBank/DDBJ whole genome shotgun (WGS) entry which is preliminary data.</text>
</comment>
<gene>
    <name evidence="2" type="ORF">AVEN_191472_1</name>
</gene>
<feature type="region of interest" description="Disordered" evidence="1">
    <location>
        <begin position="23"/>
        <end position="87"/>
    </location>
</feature>
<proteinExistence type="predicted"/>
<accession>A0A4Y2T2M9</accession>
<evidence type="ECO:0000313" key="3">
    <source>
        <dbReference type="Proteomes" id="UP000499080"/>
    </source>
</evidence>
<dbReference type="EMBL" id="BGPR01025726">
    <property type="protein sequence ID" value="GBN94868.1"/>
    <property type="molecule type" value="Genomic_DNA"/>
</dbReference>
<keyword evidence="3" id="KW-1185">Reference proteome</keyword>
<dbReference type="Proteomes" id="UP000499080">
    <property type="component" value="Unassembled WGS sequence"/>
</dbReference>
<sequence>MPRKRKSNLARSSCVARAMKVARKLESDVQDEARKRDQADRQTAFRAAETPEHSQARRTKDTERHASVRAAETPDESQRRRDVNNKRQSEQRCAFTYNIRTVFNDAAFNYDPLIDCANQRFVMIGKMDKKSVQWEKETAGMCCSGGKVSLPLLGEPEEPLKSLLLCDLEESRRYLNRIRRYNTCFQMMSFGVGREVVMPV</sequence>
<protein>
    <submittedName>
        <fullName evidence="2">Uncharacterized protein</fullName>
    </submittedName>
</protein>
<evidence type="ECO:0000256" key="1">
    <source>
        <dbReference type="SAM" id="MobiDB-lite"/>
    </source>
</evidence>
<feature type="compositionally biased region" description="Basic and acidic residues" evidence="1">
    <location>
        <begin position="76"/>
        <end position="87"/>
    </location>
</feature>
<dbReference type="OrthoDB" id="8040188at2759"/>